<dbReference type="Pfam" id="PF07980">
    <property type="entry name" value="SusD_RagB"/>
    <property type="match status" value="1"/>
</dbReference>
<accession>A0A847S0N2</accession>
<evidence type="ECO:0000256" key="2">
    <source>
        <dbReference type="ARBA" id="ARBA00006275"/>
    </source>
</evidence>
<feature type="domain" description="SusD-like N-terminal" evidence="7">
    <location>
        <begin position="24"/>
        <end position="223"/>
    </location>
</feature>
<dbReference type="Proteomes" id="UP000570474">
    <property type="component" value="Unassembled WGS sequence"/>
</dbReference>
<dbReference type="InterPro" id="IPR011990">
    <property type="entry name" value="TPR-like_helical_dom_sf"/>
</dbReference>
<name>A0A847S0N2_9BACT</name>
<comment type="similarity">
    <text evidence="2">Belongs to the SusD family.</text>
</comment>
<organism evidence="8 9">
    <name type="scientific">Chitinophaga varians</name>
    <dbReference type="NCBI Taxonomy" id="2202339"/>
    <lineage>
        <taxon>Bacteria</taxon>
        <taxon>Pseudomonadati</taxon>
        <taxon>Bacteroidota</taxon>
        <taxon>Chitinophagia</taxon>
        <taxon>Chitinophagales</taxon>
        <taxon>Chitinophagaceae</taxon>
        <taxon>Chitinophaga</taxon>
    </lineage>
</organism>
<dbReference type="InterPro" id="IPR033985">
    <property type="entry name" value="SusD-like_N"/>
</dbReference>
<dbReference type="GO" id="GO:0009279">
    <property type="term" value="C:cell outer membrane"/>
    <property type="evidence" value="ECO:0007669"/>
    <property type="project" value="UniProtKB-SubCell"/>
</dbReference>
<comment type="subcellular location">
    <subcellularLocation>
        <location evidence="1">Cell outer membrane</location>
    </subcellularLocation>
</comment>
<keyword evidence="9" id="KW-1185">Reference proteome</keyword>
<evidence type="ECO:0000256" key="4">
    <source>
        <dbReference type="ARBA" id="ARBA00023136"/>
    </source>
</evidence>
<dbReference type="EMBL" id="JABAIA010000003">
    <property type="protein sequence ID" value="NLR67894.1"/>
    <property type="molecule type" value="Genomic_DNA"/>
</dbReference>
<keyword evidence="5" id="KW-0998">Cell outer membrane</keyword>
<feature type="domain" description="RagB/SusD" evidence="6">
    <location>
        <begin position="332"/>
        <end position="401"/>
    </location>
</feature>
<protein>
    <submittedName>
        <fullName evidence="8">RagB/SusD family nutrient uptake outer membrane protein</fullName>
    </submittedName>
</protein>
<keyword evidence="4" id="KW-0472">Membrane</keyword>
<dbReference type="Gene3D" id="1.25.40.390">
    <property type="match status" value="1"/>
</dbReference>
<evidence type="ECO:0000256" key="5">
    <source>
        <dbReference type="ARBA" id="ARBA00023237"/>
    </source>
</evidence>
<comment type="caution">
    <text evidence="8">The sequence shown here is derived from an EMBL/GenBank/DDBJ whole genome shotgun (WGS) entry which is preliminary data.</text>
</comment>
<gene>
    <name evidence="8" type="ORF">HGH92_26555</name>
</gene>
<evidence type="ECO:0000256" key="1">
    <source>
        <dbReference type="ARBA" id="ARBA00004442"/>
    </source>
</evidence>
<evidence type="ECO:0000256" key="3">
    <source>
        <dbReference type="ARBA" id="ARBA00022729"/>
    </source>
</evidence>
<dbReference type="SUPFAM" id="SSF48452">
    <property type="entry name" value="TPR-like"/>
    <property type="match status" value="1"/>
</dbReference>
<reference evidence="8 9" key="1">
    <citation type="submission" date="2020-04" db="EMBL/GenBank/DDBJ databases">
        <authorList>
            <person name="Yin C."/>
        </authorList>
    </citation>
    <scope>NUCLEOTIDE SEQUENCE [LARGE SCALE GENOMIC DNA]</scope>
    <source>
        <strain evidence="8 9">Ae27</strain>
    </source>
</reference>
<evidence type="ECO:0000259" key="7">
    <source>
        <dbReference type="Pfam" id="PF14322"/>
    </source>
</evidence>
<evidence type="ECO:0000313" key="9">
    <source>
        <dbReference type="Proteomes" id="UP000570474"/>
    </source>
</evidence>
<keyword evidence="3" id="KW-0732">Signal</keyword>
<evidence type="ECO:0000313" key="8">
    <source>
        <dbReference type="EMBL" id="NLR67894.1"/>
    </source>
</evidence>
<dbReference type="Pfam" id="PF14322">
    <property type="entry name" value="SusD-like_3"/>
    <property type="match status" value="1"/>
</dbReference>
<dbReference type="InterPro" id="IPR012944">
    <property type="entry name" value="SusD_RagB_dom"/>
</dbReference>
<evidence type="ECO:0000259" key="6">
    <source>
        <dbReference type="Pfam" id="PF07980"/>
    </source>
</evidence>
<dbReference type="AlphaFoldDB" id="A0A847S0N2"/>
<dbReference type="RefSeq" id="WP_168873835.1">
    <property type="nucleotide sequence ID" value="NZ_JABAIA010000003.1"/>
</dbReference>
<sequence length="447" mass="51038">MKYKIISAVGLMLTILFNISSCKKYLDIKPDKSLVVPSSLNDLQAMLDDAMTMNLLWPIGGEVYSDNYYITDSDWKSIQQIDRLMYIFDKEASYSGDWFLTYRIILNTNLVLETLEKIEDRDTDRKKKIKASALFYRSMAHYILLQEFSLGYTISSKNGDEPGIPLKLNSDINSESTRSTIKDCYSTILDDLQNALPDLPSEVPYKTRPSKSAGYALLARIYLSIGNYKEAGKYASLCMNQGLNILDYNLINSDAPFERYNSEVIFHITGNYNTLLDPTVSKVDTNLLSLYPPGDLRRRLFFSQNIDSTWSFRGNYDGSASVQMFCGLAADEVYLIQAECLAREGQDNDALAVLNTFLKMRYDSSFTPRTASSGNLLTLILNERIKELLFRGVRWGDIRRLNLDGDNIVVQRKIQGKEYLLNHNDLRYALQIPIDVLAQSHIQKNRR</sequence>
<proteinExistence type="inferred from homology"/>